<dbReference type="EMBL" id="JAHDTB010000023">
    <property type="protein sequence ID" value="MBW8289786.1"/>
    <property type="molecule type" value="Genomic_DNA"/>
</dbReference>
<dbReference type="SUPFAM" id="SSF55961">
    <property type="entry name" value="Bet v1-like"/>
    <property type="match status" value="1"/>
</dbReference>
<proteinExistence type="inferred from homology"/>
<evidence type="ECO:0000313" key="4">
    <source>
        <dbReference type="Proteomes" id="UP000711178"/>
    </source>
</evidence>
<evidence type="ECO:0000259" key="2">
    <source>
        <dbReference type="Pfam" id="PF08327"/>
    </source>
</evidence>
<dbReference type="Pfam" id="PF08327">
    <property type="entry name" value="AHSA1"/>
    <property type="match status" value="1"/>
</dbReference>
<dbReference type="InterPro" id="IPR013538">
    <property type="entry name" value="ASHA1/2-like_C"/>
</dbReference>
<evidence type="ECO:0000313" key="3">
    <source>
        <dbReference type="EMBL" id="MBW8289786.1"/>
    </source>
</evidence>
<accession>A0ABS7FJ92</accession>
<dbReference type="GeneID" id="89685621"/>
<comment type="caution">
    <text evidence="3">The sequence shown here is derived from an EMBL/GenBank/DDBJ whole genome shotgun (WGS) entry which is preliminary data.</text>
</comment>
<feature type="domain" description="Activator of Hsp90 ATPase homologue 1/2-like C-terminal" evidence="2">
    <location>
        <begin position="14"/>
        <end position="135"/>
    </location>
</feature>
<keyword evidence="4" id="KW-1185">Reference proteome</keyword>
<dbReference type="InterPro" id="IPR023393">
    <property type="entry name" value="START-like_dom_sf"/>
</dbReference>
<dbReference type="Proteomes" id="UP000711178">
    <property type="component" value="Unassembled WGS sequence"/>
</dbReference>
<comment type="similarity">
    <text evidence="1">Belongs to the AHA1 family.</text>
</comment>
<dbReference type="RefSeq" id="WP_047243948.1">
    <property type="nucleotide sequence ID" value="NZ_CP142381.1"/>
</dbReference>
<organism evidence="3 4">
    <name type="scientific">Chromobacterium subtsugae</name>
    <dbReference type="NCBI Taxonomy" id="251747"/>
    <lineage>
        <taxon>Bacteria</taxon>
        <taxon>Pseudomonadati</taxon>
        <taxon>Pseudomonadota</taxon>
        <taxon>Betaproteobacteria</taxon>
        <taxon>Neisseriales</taxon>
        <taxon>Chromobacteriaceae</taxon>
        <taxon>Chromobacterium</taxon>
    </lineage>
</organism>
<gene>
    <name evidence="3" type="ORF">KIF53_19295</name>
</gene>
<evidence type="ECO:0000256" key="1">
    <source>
        <dbReference type="ARBA" id="ARBA00006817"/>
    </source>
</evidence>
<sequence>MSLFSASREITAGVDQVFAAISAPERLARWWGPDGFSNRFETCDFRPGGRWVFTMHGPDGKHYPNENVFVEIDAPRKVVVEHVGQPKYRLTLTLTPTPAGTRVNWAQQFESAELAERMAPIVIPANEQNLDRLQAEVLRS</sequence>
<name>A0ABS7FJ92_9NEIS</name>
<protein>
    <submittedName>
        <fullName evidence="3">SRPBCC domain-containing protein</fullName>
    </submittedName>
</protein>
<reference evidence="3 4" key="1">
    <citation type="submission" date="2021-05" db="EMBL/GenBank/DDBJ databases">
        <title>Draft Whole Genome Sequencing Of Biosensor Chromobacterium violaceum Strain CV026 Reveals A Regulatory RNA In Chromobacterium violaceum Phenotype Regulatory Network.</title>
        <authorList>
            <person name="Hong K.W."/>
            <person name="Chan K.G."/>
            <person name="Chang C.-Y."/>
        </authorList>
    </citation>
    <scope>NUCLEOTIDE SEQUENCE [LARGE SCALE GENOMIC DNA]</scope>
    <source>
        <strain evidence="3 4">ATCC 31532</strain>
    </source>
</reference>
<dbReference type="Gene3D" id="3.30.530.20">
    <property type="match status" value="1"/>
</dbReference>